<dbReference type="Proteomes" id="UP001187682">
    <property type="component" value="Unassembled WGS sequence"/>
</dbReference>
<comment type="subcellular location">
    <subcellularLocation>
        <location evidence="1">Nucleus</location>
    </subcellularLocation>
</comment>
<feature type="compositionally biased region" description="Acidic residues" evidence="3">
    <location>
        <begin position="467"/>
        <end position="483"/>
    </location>
</feature>
<dbReference type="EMBL" id="ONZQ02000007">
    <property type="protein sequence ID" value="SPO02843.1"/>
    <property type="molecule type" value="Genomic_DNA"/>
</dbReference>
<comment type="caution">
    <text evidence="5">The sequence shown here is derived from an EMBL/GenBank/DDBJ whole genome shotgun (WGS) entry which is preliminary data.</text>
</comment>
<feature type="compositionally biased region" description="Acidic residues" evidence="3">
    <location>
        <begin position="439"/>
        <end position="460"/>
    </location>
</feature>
<evidence type="ECO:0000313" key="6">
    <source>
        <dbReference type="Proteomes" id="UP001187682"/>
    </source>
</evidence>
<dbReference type="InterPro" id="IPR028942">
    <property type="entry name" value="WHIM1_dom"/>
</dbReference>
<evidence type="ECO:0000313" key="5">
    <source>
        <dbReference type="EMBL" id="SPO02843.1"/>
    </source>
</evidence>
<dbReference type="PANTHER" id="PTHR42107">
    <property type="entry name" value="YALI0D24453P"/>
    <property type="match status" value="1"/>
</dbReference>
<dbReference type="PANTHER" id="PTHR42107:SF1">
    <property type="entry name" value="WHIM1 DOMAIN-CONTAINING PROTEIN"/>
    <property type="match status" value="1"/>
</dbReference>
<gene>
    <name evidence="5" type="ORF">DNG_05519</name>
</gene>
<evidence type="ECO:0000256" key="3">
    <source>
        <dbReference type="SAM" id="MobiDB-lite"/>
    </source>
</evidence>
<feature type="region of interest" description="Disordered" evidence="3">
    <location>
        <begin position="1"/>
        <end position="71"/>
    </location>
</feature>
<name>A0AAE8N0N8_9PEZI</name>
<accession>A0AAE8N0N8</accession>
<keyword evidence="6" id="KW-1185">Reference proteome</keyword>
<feature type="domain" description="WHIM1" evidence="4">
    <location>
        <begin position="170"/>
        <end position="201"/>
    </location>
</feature>
<keyword evidence="2" id="KW-0539">Nucleus</keyword>
<feature type="region of interest" description="Disordered" evidence="3">
    <location>
        <begin position="549"/>
        <end position="597"/>
    </location>
</feature>
<feature type="compositionally biased region" description="Polar residues" evidence="3">
    <location>
        <begin position="359"/>
        <end position="378"/>
    </location>
</feature>
<feature type="region of interest" description="Disordered" evidence="3">
    <location>
        <begin position="279"/>
        <end position="316"/>
    </location>
</feature>
<feature type="compositionally biased region" description="Polar residues" evidence="3">
    <location>
        <begin position="563"/>
        <end position="574"/>
    </location>
</feature>
<protein>
    <recommendedName>
        <fullName evidence="4">WHIM1 domain-containing protein</fullName>
    </recommendedName>
</protein>
<evidence type="ECO:0000256" key="2">
    <source>
        <dbReference type="ARBA" id="ARBA00023242"/>
    </source>
</evidence>
<evidence type="ECO:0000256" key="1">
    <source>
        <dbReference type="ARBA" id="ARBA00004123"/>
    </source>
</evidence>
<organism evidence="5 6">
    <name type="scientific">Cephalotrichum gorgonifer</name>
    <dbReference type="NCBI Taxonomy" id="2041049"/>
    <lineage>
        <taxon>Eukaryota</taxon>
        <taxon>Fungi</taxon>
        <taxon>Dikarya</taxon>
        <taxon>Ascomycota</taxon>
        <taxon>Pezizomycotina</taxon>
        <taxon>Sordariomycetes</taxon>
        <taxon>Hypocreomycetidae</taxon>
        <taxon>Microascales</taxon>
        <taxon>Microascaceae</taxon>
        <taxon>Cephalotrichum</taxon>
    </lineage>
</organism>
<dbReference type="Pfam" id="PF15612">
    <property type="entry name" value="WHIM1"/>
    <property type="match status" value="1"/>
</dbReference>
<feature type="region of interest" description="Disordered" evidence="3">
    <location>
        <begin position="343"/>
        <end position="490"/>
    </location>
</feature>
<dbReference type="GO" id="GO:0005634">
    <property type="term" value="C:nucleus"/>
    <property type="evidence" value="ECO:0007669"/>
    <property type="project" value="UniProtKB-SubCell"/>
</dbReference>
<proteinExistence type="predicted"/>
<reference evidence="5" key="1">
    <citation type="submission" date="2018-03" db="EMBL/GenBank/DDBJ databases">
        <authorList>
            <person name="Guldener U."/>
        </authorList>
    </citation>
    <scope>NUCLEOTIDE SEQUENCE</scope>
</reference>
<dbReference type="AlphaFoldDB" id="A0AAE8N0N8"/>
<feature type="region of interest" description="Disordered" evidence="3">
    <location>
        <begin position="504"/>
        <end position="523"/>
    </location>
</feature>
<sequence>MAKDDLSDLSSLSSLSPPPPSESESEAPGGKKGILKFFSKTPKDKMTTASKEPSPPPRKRDPSPPHEYTFADNPDIAFIVMFRNRFDEAFSRSAPSFGPQELEYDITEPVPGSRAEAFLCAILGLLLNRKQDVKSGHYNRALEEAISSNKNQWPEQWKGKNPIGGSGGATFASMAPTERLTLLRTLIYWALSSSEAVRSIIAKSYKQARHEDDLNQPLSVQPWGSDSDKRRYFLVEGRDNTNFRVYRESNPAGFKRTWWSVADGIDSLIALADKLQTEDGGPKAKRLSQGIHQAIPRLQDSEEKRRRREYRQRTKERFKRPEIGFSLYEGRTRGKRVKYTYSDDEDDVFGDSGLRRSTRNTGTSTPADPTSQVTTMSGRQVRPPTRLNPDGESTSGSVQGDVSDTNSKQGDLVGSNGRARRAAARNHSANGWADRSGDSMEEDDEDDEASEADYGGDEGDGDHVPDESNDDDDDDDLVEEELLKEDLDVQDDKSFVVKLAVDSSRLKGLAPGGLPSPVNDSKDAGVSLDLHMKDAPVEGEALDIPRQLTPEPTVKADSEENGSRTTTAGITATSLAFRGSPEKSHIDAHAPSVDARQ</sequence>
<feature type="compositionally biased region" description="Polar residues" evidence="3">
    <location>
        <begin position="391"/>
        <end position="409"/>
    </location>
</feature>
<evidence type="ECO:0000259" key="4">
    <source>
        <dbReference type="Pfam" id="PF15612"/>
    </source>
</evidence>